<feature type="transmembrane region" description="Helical" evidence="1">
    <location>
        <begin position="193"/>
        <end position="219"/>
    </location>
</feature>
<organism evidence="2 3">
    <name type="scientific">Glaciihabitans tibetensis</name>
    <dbReference type="NCBI Taxonomy" id="1266600"/>
    <lineage>
        <taxon>Bacteria</taxon>
        <taxon>Bacillati</taxon>
        <taxon>Actinomycetota</taxon>
        <taxon>Actinomycetes</taxon>
        <taxon>Micrococcales</taxon>
        <taxon>Microbacteriaceae</taxon>
        <taxon>Glaciihabitans</taxon>
    </lineage>
</organism>
<keyword evidence="1" id="KW-0472">Membrane</keyword>
<dbReference type="RefSeq" id="WP_106215121.1">
    <property type="nucleotide sequence ID" value="NZ_PVTL01000013.1"/>
</dbReference>
<feature type="transmembrane region" description="Helical" evidence="1">
    <location>
        <begin position="168"/>
        <end position="187"/>
    </location>
</feature>
<comment type="caution">
    <text evidence="2">The sequence shown here is derived from an EMBL/GenBank/DDBJ whole genome shotgun (WGS) entry which is preliminary data.</text>
</comment>
<evidence type="ECO:0000313" key="2">
    <source>
        <dbReference type="EMBL" id="PRY64320.1"/>
    </source>
</evidence>
<feature type="transmembrane region" description="Helical" evidence="1">
    <location>
        <begin position="32"/>
        <end position="52"/>
    </location>
</feature>
<evidence type="ECO:0000256" key="1">
    <source>
        <dbReference type="SAM" id="Phobius"/>
    </source>
</evidence>
<name>A0A2T0V2C1_9MICO</name>
<feature type="transmembrane region" description="Helical" evidence="1">
    <location>
        <begin position="253"/>
        <end position="277"/>
    </location>
</feature>
<feature type="transmembrane region" description="Helical" evidence="1">
    <location>
        <begin position="87"/>
        <end position="110"/>
    </location>
</feature>
<protein>
    <submittedName>
        <fullName evidence="2">Uncharacterized protein</fullName>
    </submittedName>
</protein>
<keyword evidence="1" id="KW-1133">Transmembrane helix</keyword>
<feature type="transmembrane region" description="Helical" evidence="1">
    <location>
        <begin position="116"/>
        <end position="141"/>
    </location>
</feature>
<sequence length="330" mass="33895">MFAAIAPTAVGIAGSNPSSVLQSMGDDVRPSTWITAAIVGLVLLVLAIVAMLPSGQRFLLARASRSAALPVPPHLEREVLRPQLHRIGGLVIGGLVGLFTTTVFVWYIGADRGSPAVALLIAGSAVGASFGASVVGLGGALSRGSEGIRVAHAHRRGLRDYAPFRERIVVRLTVLVATAIVVVTTILSTSGDFLLALFPAAFSPAAIVTALALIALGAFEIGGRFIAQRPSATTSELGLAWTDTLRSGAIRGLAASAFLLGMFAVLFGFGEIVAAVAAQSGALNAGLGYYPEIVVVILLIAAFGGSARSHYSRTLHSSLDLADHSPGDRL</sequence>
<accession>A0A2T0V2C1</accession>
<feature type="transmembrane region" description="Helical" evidence="1">
    <location>
        <begin position="289"/>
        <end position="307"/>
    </location>
</feature>
<evidence type="ECO:0000313" key="3">
    <source>
        <dbReference type="Proteomes" id="UP000237983"/>
    </source>
</evidence>
<dbReference type="EMBL" id="PVTL01000013">
    <property type="protein sequence ID" value="PRY64320.1"/>
    <property type="molecule type" value="Genomic_DNA"/>
</dbReference>
<keyword evidence="3" id="KW-1185">Reference proteome</keyword>
<reference evidence="2 3" key="1">
    <citation type="submission" date="2018-03" db="EMBL/GenBank/DDBJ databases">
        <title>Genomic Encyclopedia of Type Strains, Phase III (KMG-III): the genomes of soil and plant-associated and newly described type strains.</title>
        <authorList>
            <person name="Whitman W."/>
        </authorList>
    </citation>
    <scope>NUCLEOTIDE SEQUENCE [LARGE SCALE GENOMIC DNA]</scope>
    <source>
        <strain evidence="2 3">CGMCC 1.12484</strain>
    </source>
</reference>
<dbReference type="AlphaFoldDB" id="A0A2T0V2C1"/>
<gene>
    <name evidence="2" type="ORF">B0I08_11327</name>
</gene>
<dbReference type="Proteomes" id="UP000237983">
    <property type="component" value="Unassembled WGS sequence"/>
</dbReference>
<keyword evidence="1" id="KW-0812">Transmembrane</keyword>
<proteinExistence type="predicted"/>